<dbReference type="AlphaFoldDB" id="E4RQH0"/>
<dbReference type="KEGG" id="lby:Lbys_2716"/>
<keyword evidence="2" id="KW-0489">Methyltransferase</keyword>
<name>E4RQH0_LEAB4</name>
<sequence>MNYGRVAKYYQVLSRMIFGDHLIHAHALAAENFPKGAKLLVLGGGDGSYLPLLKDYNIIFVDHSEQMIHLAQKHSHGQVEFHLADVFDFHYSYYDGIIVPFLLDNFNDEQCRNLIRLLPPCPIVVCDFPEKTKGLQSLLIKSMYLFFRLTANVAVSKMPSIEEIMTEFSRVKTREITLMNDFIQIKKYEL</sequence>
<dbReference type="InterPro" id="IPR041698">
    <property type="entry name" value="Methyltransf_25"/>
</dbReference>
<dbReference type="GO" id="GO:0032259">
    <property type="term" value="P:methylation"/>
    <property type="evidence" value="ECO:0007669"/>
    <property type="project" value="UniProtKB-KW"/>
</dbReference>
<dbReference type="eggNOG" id="COG2226">
    <property type="taxonomic scope" value="Bacteria"/>
</dbReference>
<dbReference type="SUPFAM" id="SSF53335">
    <property type="entry name" value="S-adenosyl-L-methionine-dependent methyltransferases"/>
    <property type="match status" value="1"/>
</dbReference>
<proteinExistence type="predicted"/>
<keyword evidence="2" id="KW-0808">Transferase</keyword>
<dbReference type="Gene3D" id="3.40.50.150">
    <property type="entry name" value="Vaccinia Virus protein VP39"/>
    <property type="match status" value="1"/>
</dbReference>
<dbReference type="RefSeq" id="WP_013409412.1">
    <property type="nucleotide sequence ID" value="NC_014655.1"/>
</dbReference>
<dbReference type="GO" id="GO:0008168">
    <property type="term" value="F:methyltransferase activity"/>
    <property type="evidence" value="ECO:0007669"/>
    <property type="project" value="UniProtKB-KW"/>
</dbReference>
<dbReference type="EMBL" id="CP002305">
    <property type="protein sequence ID" value="ADQ18378.1"/>
    <property type="molecule type" value="Genomic_DNA"/>
</dbReference>
<evidence type="ECO:0000313" key="2">
    <source>
        <dbReference type="EMBL" id="ADQ18378.1"/>
    </source>
</evidence>
<reference evidence="2 3" key="2">
    <citation type="journal article" date="2011" name="Stand. Genomic Sci.">
        <title>Complete genome sequence of Leadbetterella byssophila type strain (4M15).</title>
        <authorList>
            <person name="Abt B."/>
            <person name="Teshima H."/>
            <person name="Lucas S."/>
            <person name="Lapidus A."/>
            <person name="Del Rio T.G."/>
            <person name="Nolan M."/>
            <person name="Tice H."/>
            <person name="Cheng J.F."/>
            <person name="Pitluck S."/>
            <person name="Liolios K."/>
            <person name="Pagani I."/>
            <person name="Ivanova N."/>
            <person name="Mavromatis K."/>
            <person name="Pati A."/>
            <person name="Tapia R."/>
            <person name="Han C."/>
            <person name="Goodwin L."/>
            <person name="Chen A."/>
            <person name="Palaniappan K."/>
            <person name="Land M."/>
            <person name="Hauser L."/>
            <person name="Chang Y.J."/>
            <person name="Jeffries C.D."/>
            <person name="Rohde M."/>
            <person name="Goker M."/>
            <person name="Tindall B.J."/>
            <person name="Detter J.C."/>
            <person name="Woyke T."/>
            <person name="Bristow J."/>
            <person name="Eisen J.A."/>
            <person name="Markowitz V."/>
            <person name="Hugenholtz P."/>
            <person name="Klenk H.P."/>
            <person name="Kyrpides N.C."/>
        </authorList>
    </citation>
    <scope>NUCLEOTIDE SEQUENCE [LARGE SCALE GENOMIC DNA]</scope>
    <source>
        <strain evidence="3">DSM 17132 / JCM 16389 / KACC 11308 / NBRC 106382 / 4M15</strain>
    </source>
</reference>
<dbReference type="OrthoDB" id="836632at2"/>
<dbReference type="STRING" id="649349.Lbys_2716"/>
<evidence type="ECO:0000313" key="3">
    <source>
        <dbReference type="Proteomes" id="UP000007435"/>
    </source>
</evidence>
<reference key="1">
    <citation type="submission" date="2010-11" db="EMBL/GenBank/DDBJ databases">
        <title>The complete genome of Leadbetterella byssophila DSM 17132.</title>
        <authorList>
            <consortium name="US DOE Joint Genome Institute (JGI-PGF)"/>
            <person name="Lucas S."/>
            <person name="Copeland A."/>
            <person name="Lapidus A."/>
            <person name="Glavina del Rio T."/>
            <person name="Dalin E."/>
            <person name="Tice H."/>
            <person name="Bruce D."/>
            <person name="Goodwin L."/>
            <person name="Pitluck S."/>
            <person name="Kyrpides N."/>
            <person name="Mavromatis K."/>
            <person name="Ivanova N."/>
            <person name="Teshima H."/>
            <person name="Brettin T."/>
            <person name="Detter J.C."/>
            <person name="Han C."/>
            <person name="Tapia R."/>
            <person name="Land M."/>
            <person name="Hauser L."/>
            <person name="Markowitz V."/>
            <person name="Cheng J.-F."/>
            <person name="Hugenholtz P."/>
            <person name="Woyke T."/>
            <person name="Wu D."/>
            <person name="Tindall B."/>
            <person name="Pomrenke H.G."/>
            <person name="Brambilla E."/>
            <person name="Klenk H.-P."/>
            <person name="Eisen J.A."/>
        </authorList>
    </citation>
    <scope>NUCLEOTIDE SEQUENCE [LARGE SCALE GENOMIC DNA]</scope>
    <source>
        <strain>DSM 17132</strain>
    </source>
</reference>
<keyword evidence="3" id="KW-1185">Reference proteome</keyword>
<evidence type="ECO:0000259" key="1">
    <source>
        <dbReference type="Pfam" id="PF13649"/>
    </source>
</evidence>
<dbReference type="Proteomes" id="UP000007435">
    <property type="component" value="Chromosome"/>
</dbReference>
<organism evidence="2 3">
    <name type="scientific">Leadbetterella byssophila (strain DSM 17132 / JCM 16389 / KACC 11308 / NBRC 106382 / 4M15)</name>
    <dbReference type="NCBI Taxonomy" id="649349"/>
    <lineage>
        <taxon>Bacteria</taxon>
        <taxon>Pseudomonadati</taxon>
        <taxon>Bacteroidota</taxon>
        <taxon>Cytophagia</taxon>
        <taxon>Cytophagales</taxon>
        <taxon>Leadbetterellaceae</taxon>
        <taxon>Leadbetterella</taxon>
    </lineage>
</organism>
<dbReference type="Pfam" id="PF13649">
    <property type="entry name" value="Methyltransf_25"/>
    <property type="match status" value="1"/>
</dbReference>
<feature type="domain" description="Methyltransferase" evidence="1">
    <location>
        <begin position="41"/>
        <end position="116"/>
    </location>
</feature>
<dbReference type="InterPro" id="IPR029063">
    <property type="entry name" value="SAM-dependent_MTases_sf"/>
</dbReference>
<accession>E4RQH0</accession>
<gene>
    <name evidence="2" type="ordered locus">Lbys_2716</name>
</gene>
<protein>
    <submittedName>
        <fullName evidence="2">Methyltransferase type 12</fullName>
    </submittedName>
</protein>
<dbReference type="HOGENOM" id="CLU_099465_0_0_10"/>